<name>A0A9I9ELZ9_CUCME</name>
<evidence type="ECO:0000313" key="1">
    <source>
        <dbReference type="EnsemblPlants" id="MELO3C035648.2.1"/>
    </source>
</evidence>
<sequence length="78" mass="8978">MSKQMILPKTRQEKIRIFFRVQLLVSGGTKRNRGEERKPTKVRLPCKDIKEINPTYNDNCVKKGSSLGIKIVEYSVAL</sequence>
<dbReference type="EnsemblPlants" id="MELO3C035648.2.1">
    <property type="protein sequence ID" value="MELO3C035648.2.1"/>
    <property type="gene ID" value="MELO3C035648.2"/>
</dbReference>
<proteinExistence type="predicted"/>
<reference evidence="1" key="1">
    <citation type="submission" date="2023-03" db="UniProtKB">
        <authorList>
            <consortium name="EnsemblPlants"/>
        </authorList>
    </citation>
    <scope>IDENTIFICATION</scope>
</reference>
<dbReference type="Gramene" id="MELO3C035648.2.1">
    <property type="protein sequence ID" value="MELO3C035648.2.1"/>
    <property type="gene ID" value="MELO3C035648.2"/>
</dbReference>
<protein>
    <submittedName>
        <fullName evidence="1">Uncharacterized protein</fullName>
    </submittedName>
</protein>
<organism evidence="1">
    <name type="scientific">Cucumis melo</name>
    <name type="common">Muskmelon</name>
    <dbReference type="NCBI Taxonomy" id="3656"/>
    <lineage>
        <taxon>Eukaryota</taxon>
        <taxon>Viridiplantae</taxon>
        <taxon>Streptophyta</taxon>
        <taxon>Embryophyta</taxon>
        <taxon>Tracheophyta</taxon>
        <taxon>Spermatophyta</taxon>
        <taxon>Magnoliopsida</taxon>
        <taxon>eudicotyledons</taxon>
        <taxon>Gunneridae</taxon>
        <taxon>Pentapetalae</taxon>
        <taxon>rosids</taxon>
        <taxon>fabids</taxon>
        <taxon>Cucurbitales</taxon>
        <taxon>Cucurbitaceae</taxon>
        <taxon>Benincaseae</taxon>
        <taxon>Cucumis</taxon>
    </lineage>
</organism>
<accession>A0A9I9ELZ9</accession>
<dbReference type="AlphaFoldDB" id="A0A9I9ELZ9"/>